<evidence type="ECO:0000313" key="1">
    <source>
        <dbReference type="EnsemblPlants" id="TuG1812G0500004373.01.T01.cds397441"/>
    </source>
</evidence>
<sequence>MRCRHCCREAGTKKIHCRHELRNEKSPPQISATSADATFERNTSLTTATTCPPPRYVGAAAFVSNLHRCAFCPGPPRRSSC</sequence>
<dbReference type="EnsemblPlants" id="TuG1812G0500004373.01.T01">
    <property type="protein sequence ID" value="TuG1812G0500004373.01.T01.cds397441"/>
    <property type="gene ID" value="TuG1812G0500004373.01"/>
</dbReference>
<proteinExistence type="predicted"/>
<dbReference type="AlphaFoldDB" id="A0A8R7UMY7"/>
<dbReference type="Proteomes" id="UP000015106">
    <property type="component" value="Chromosome 5"/>
</dbReference>
<reference evidence="1" key="3">
    <citation type="submission" date="2022-06" db="UniProtKB">
        <authorList>
            <consortium name="EnsemblPlants"/>
        </authorList>
    </citation>
    <scope>IDENTIFICATION</scope>
</reference>
<evidence type="ECO:0000313" key="2">
    <source>
        <dbReference type="Proteomes" id="UP000015106"/>
    </source>
</evidence>
<reference evidence="1" key="2">
    <citation type="submission" date="2018-03" db="EMBL/GenBank/DDBJ databases">
        <title>The Triticum urartu genome reveals the dynamic nature of wheat genome evolution.</title>
        <authorList>
            <person name="Ling H."/>
            <person name="Ma B."/>
            <person name="Shi X."/>
            <person name="Liu H."/>
            <person name="Dong L."/>
            <person name="Sun H."/>
            <person name="Cao Y."/>
            <person name="Gao Q."/>
            <person name="Zheng S."/>
            <person name="Li Y."/>
            <person name="Yu Y."/>
            <person name="Du H."/>
            <person name="Qi M."/>
            <person name="Li Y."/>
            <person name="Yu H."/>
            <person name="Cui Y."/>
            <person name="Wang N."/>
            <person name="Chen C."/>
            <person name="Wu H."/>
            <person name="Zhao Y."/>
            <person name="Zhang J."/>
            <person name="Li Y."/>
            <person name="Zhou W."/>
            <person name="Zhang B."/>
            <person name="Hu W."/>
            <person name="Eijk M."/>
            <person name="Tang J."/>
            <person name="Witsenboer H."/>
            <person name="Zhao S."/>
            <person name="Li Z."/>
            <person name="Zhang A."/>
            <person name="Wang D."/>
            <person name="Liang C."/>
        </authorList>
    </citation>
    <scope>NUCLEOTIDE SEQUENCE [LARGE SCALE GENOMIC DNA]</scope>
    <source>
        <strain evidence="1">cv. G1812</strain>
    </source>
</reference>
<keyword evidence="2" id="KW-1185">Reference proteome</keyword>
<dbReference type="Gramene" id="TuG1812G0500004373.01.T01">
    <property type="protein sequence ID" value="TuG1812G0500004373.01.T01.cds397441"/>
    <property type="gene ID" value="TuG1812G0500004373.01"/>
</dbReference>
<protein>
    <submittedName>
        <fullName evidence="1">Uncharacterized protein</fullName>
    </submittedName>
</protein>
<name>A0A8R7UMY7_TRIUA</name>
<organism evidence="1 2">
    <name type="scientific">Triticum urartu</name>
    <name type="common">Red wild einkorn</name>
    <name type="synonym">Crithodium urartu</name>
    <dbReference type="NCBI Taxonomy" id="4572"/>
    <lineage>
        <taxon>Eukaryota</taxon>
        <taxon>Viridiplantae</taxon>
        <taxon>Streptophyta</taxon>
        <taxon>Embryophyta</taxon>
        <taxon>Tracheophyta</taxon>
        <taxon>Spermatophyta</taxon>
        <taxon>Magnoliopsida</taxon>
        <taxon>Liliopsida</taxon>
        <taxon>Poales</taxon>
        <taxon>Poaceae</taxon>
        <taxon>BOP clade</taxon>
        <taxon>Pooideae</taxon>
        <taxon>Triticodae</taxon>
        <taxon>Triticeae</taxon>
        <taxon>Triticinae</taxon>
        <taxon>Triticum</taxon>
    </lineage>
</organism>
<accession>A0A8R7UMY7</accession>
<reference evidence="2" key="1">
    <citation type="journal article" date="2013" name="Nature">
        <title>Draft genome of the wheat A-genome progenitor Triticum urartu.</title>
        <authorList>
            <person name="Ling H.Q."/>
            <person name="Zhao S."/>
            <person name="Liu D."/>
            <person name="Wang J."/>
            <person name="Sun H."/>
            <person name="Zhang C."/>
            <person name="Fan H."/>
            <person name="Li D."/>
            <person name="Dong L."/>
            <person name="Tao Y."/>
            <person name="Gao C."/>
            <person name="Wu H."/>
            <person name="Li Y."/>
            <person name="Cui Y."/>
            <person name="Guo X."/>
            <person name="Zheng S."/>
            <person name="Wang B."/>
            <person name="Yu K."/>
            <person name="Liang Q."/>
            <person name="Yang W."/>
            <person name="Lou X."/>
            <person name="Chen J."/>
            <person name="Feng M."/>
            <person name="Jian J."/>
            <person name="Zhang X."/>
            <person name="Luo G."/>
            <person name="Jiang Y."/>
            <person name="Liu J."/>
            <person name="Wang Z."/>
            <person name="Sha Y."/>
            <person name="Zhang B."/>
            <person name="Wu H."/>
            <person name="Tang D."/>
            <person name="Shen Q."/>
            <person name="Xue P."/>
            <person name="Zou S."/>
            <person name="Wang X."/>
            <person name="Liu X."/>
            <person name="Wang F."/>
            <person name="Yang Y."/>
            <person name="An X."/>
            <person name="Dong Z."/>
            <person name="Zhang K."/>
            <person name="Zhang X."/>
            <person name="Luo M.C."/>
            <person name="Dvorak J."/>
            <person name="Tong Y."/>
            <person name="Wang J."/>
            <person name="Yang H."/>
            <person name="Li Z."/>
            <person name="Wang D."/>
            <person name="Zhang A."/>
            <person name="Wang J."/>
        </authorList>
    </citation>
    <scope>NUCLEOTIDE SEQUENCE</scope>
    <source>
        <strain evidence="2">cv. G1812</strain>
    </source>
</reference>